<comment type="subcellular location">
    <subcellularLocation>
        <location evidence="2">Membrane</location>
    </subcellularLocation>
</comment>
<dbReference type="InterPro" id="IPR050428">
    <property type="entry name" value="TCS_sensor_his_kinase"/>
</dbReference>
<evidence type="ECO:0000256" key="11">
    <source>
        <dbReference type="SAM" id="Phobius"/>
    </source>
</evidence>
<dbReference type="Proteomes" id="UP001164472">
    <property type="component" value="Chromosome"/>
</dbReference>
<dbReference type="InterPro" id="IPR036890">
    <property type="entry name" value="HATPase_C_sf"/>
</dbReference>
<proteinExistence type="predicted"/>
<dbReference type="Gene3D" id="3.30.565.10">
    <property type="entry name" value="Histidine kinase-like ATPase, C-terminal domain"/>
    <property type="match status" value="1"/>
</dbReference>
<dbReference type="GO" id="GO:0000155">
    <property type="term" value="F:phosphorelay sensor kinase activity"/>
    <property type="evidence" value="ECO:0007669"/>
    <property type="project" value="InterPro"/>
</dbReference>
<dbReference type="InterPro" id="IPR005467">
    <property type="entry name" value="His_kinase_dom"/>
</dbReference>
<dbReference type="PANTHER" id="PTHR45436:SF4">
    <property type="entry name" value="SENSOR PROTEIN PHOQ"/>
    <property type="match status" value="1"/>
</dbReference>
<dbReference type="PRINTS" id="PR00344">
    <property type="entry name" value="BCTRLSENSOR"/>
</dbReference>
<evidence type="ECO:0000256" key="4">
    <source>
        <dbReference type="ARBA" id="ARBA00022553"/>
    </source>
</evidence>
<reference evidence="14" key="1">
    <citation type="submission" date="2022-07" db="EMBL/GenBank/DDBJ databases">
        <title>Alkalimarinus sp. nov., isolated from gut of a Alitta virens.</title>
        <authorList>
            <person name="Yang A.I."/>
            <person name="Shin N.-R."/>
        </authorList>
    </citation>
    <scope>NUCLEOTIDE SEQUENCE</scope>
    <source>
        <strain evidence="14">FA028</strain>
    </source>
</reference>
<comment type="catalytic activity">
    <reaction evidence="1">
        <text>ATP + protein L-histidine = ADP + protein N-phospho-L-histidine.</text>
        <dbReference type="EC" id="2.7.13.3"/>
    </reaction>
</comment>
<name>A0A9E8HJA8_9ALTE</name>
<keyword evidence="6 11" id="KW-0812">Transmembrane</keyword>
<feature type="domain" description="Histidine kinase" evidence="12">
    <location>
        <begin position="263"/>
        <end position="459"/>
    </location>
</feature>
<keyword evidence="4" id="KW-0597">Phosphoprotein</keyword>
<dbReference type="Pfam" id="PF02518">
    <property type="entry name" value="HATPase_c"/>
    <property type="match status" value="1"/>
</dbReference>
<dbReference type="SUPFAM" id="SSF47384">
    <property type="entry name" value="Homodimeric domain of signal transducing histidine kinase"/>
    <property type="match status" value="1"/>
</dbReference>
<evidence type="ECO:0000256" key="5">
    <source>
        <dbReference type="ARBA" id="ARBA00022679"/>
    </source>
</evidence>
<organism evidence="14 15">
    <name type="scientific">Alkalimarinus sediminis</name>
    <dbReference type="NCBI Taxonomy" id="1632866"/>
    <lineage>
        <taxon>Bacteria</taxon>
        <taxon>Pseudomonadati</taxon>
        <taxon>Pseudomonadota</taxon>
        <taxon>Gammaproteobacteria</taxon>
        <taxon>Alteromonadales</taxon>
        <taxon>Alteromonadaceae</taxon>
        <taxon>Alkalimarinus</taxon>
    </lineage>
</organism>
<dbReference type="Gene3D" id="1.10.287.130">
    <property type="match status" value="1"/>
</dbReference>
<dbReference type="CDD" id="cd00082">
    <property type="entry name" value="HisKA"/>
    <property type="match status" value="1"/>
</dbReference>
<evidence type="ECO:0000259" key="13">
    <source>
        <dbReference type="PROSITE" id="PS50885"/>
    </source>
</evidence>
<dbReference type="InterPro" id="IPR003594">
    <property type="entry name" value="HATPase_dom"/>
</dbReference>
<evidence type="ECO:0000256" key="2">
    <source>
        <dbReference type="ARBA" id="ARBA00004370"/>
    </source>
</evidence>
<evidence type="ECO:0000256" key="7">
    <source>
        <dbReference type="ARBA" id="ARBA00022777"/>
    </source>
</evidence>
<evidence type="ECO:0000256" key="8">
    <source>
        <dbReference type="ARBA" id="ARBA00022989"/>
    </source>
</evidence>
<keyword evidence="5" id="KW-0808">Transferase</keyword>
<feature type="transmembrane region" description="Helical" evidence="11">
    <location>
        <begin position="184"/>
        <end position="203"/>
    </location>
</feature>
<evidence type="ECO:0000313" key="14">
    <source>
        <dbReference type="EMBL" id="UZW73743.1"/>
    </source>
</evidence>
<dbReference type="AlphaFoldDB" id="A0A9E8HJA8"/>
<feature type="domain" description="HAMP" evidence="13">
    <location>
        <begin position="204"/>
        <end position="255"/>
    </location>
</feature>
<evidence type="ECO:0000256" key="1">
    <source>
        <dbReference type="ARBA" id="ARBA00000085"/>
    </source>
</evidence>
<keyword evidence="8 11" id="KW-1133">Transmembrane helix</keyword>
<keyword evidence="15" id="KW-1185">Reference proteome</keyword>
<dbReference type="PANTHER" id="PTHR45436">
    <property type="entry name" value="SENSOR HISTIDINE KINASE YKOH"/>
    <property type="match status" value="1"/>
</dbReference>
<dbReference type="EC" id="2.7.13.3" evidence="3"/>
<dbReference type="PROSITE" id="PS50885">
    <property type="entry name" value="HAMP"/>
    <property type="match status" value="1"/>
</dbReference>
<dbReference type="GO" id="GO:0005886">
    <property type="term" value="C:plasma membrane"/>
    <property type="evidence" value="ECO:0007669"/>
    <property type="project" value="TreeGrafter"/>
</dbReference>
<keyword evidence="14" id="KW-0547">Nucleotide-binding</keyword>
<keyword evidence="14" id="KW-0067">ATP-binding</keyword>
<evidence type="ECO:0000256" key="3">
    <source>
        <dbReference type="ARBA" id="ARBA00012438"/>
    </source>
</evidence>
<gene>
    <name evidence="14" type="ORF">NNL22_11915</name>
</gene>
<dbReference type="KEGG" id="asem:NNL22_11915"/>
<dbReference type="SUPFAM" id="SSF55874">
    <property type="entry name" value="ATPase domain of HSP90 chaperone/DNA topoisomerase II/histidine kinase"/>
    <property type="match status" value="1"/>
</dbReference>
<dbReference type="RefSeq" id="WP_251809884.1">
    <property type="nucleotide sequence ID" value="NZ_CP101527.1"/>
</dbReference>
<dbReference type="SMART" id="SM00387">
    <property type="entry name" value="HATPase_c"/>
    <property type="match status" value="1"/>
</dbReference>
<keyword evidence="7" id="KW-0418">Kinase</keyword>
<keyword evidence="9" id="KW-0902">Two-component regulatory system</keyword>
<dbReference type="InterPro" id="IPR003661">
    <property type="entry name" value="HisK_dim/P_dom"/>
</dbReference>
<dbReference type="GO" id="GO:0005524">
    <property type="term" value="F:ATP binding"/>
    <property type="evidence" value="ECO:0007669"/>
    <property type="project" value="UniProtKB-KW"/>
</dbReference>
<keyword evidence="10 11" id="KW-0472">Membrane</keyword>
<protein>
    <recommendedName>
        <fullName evidence="3">histidine kinase</fullName>
        <ecNumber evidence="3">2.7.13.3</ecNumber>
    </recommendedName>
</protein>
<sequence>MTKQSKPPTLNKLLPTSIRGRLLAASLLLLPLFCGLLGLSLDRAFSNSLRTGEQAQLTLHTYALLAAAEFEEQQLWLPEQLTEVRLNQPSSGLFAAVYPTGKTLPLWYSESAVGQPALTTWNSRGEQYGKPIFGELEQDGSTYFYLQYNVYWEDSNGTPHPFQFVMLESDQSIAKQLNTYRHNLWGWLSAIAVVITVLQLLIVRWGLKPIRQVSNDLEKIQTGQKHSLEGQYPRELKQLTNSINTLISNEQEQRTRYKNTLTDLAHSLKTPLTIMQGSLQTPKEEDKQALEQQICRMDQIISHQLKRTVNPPSNPFAAAVSVKESCDSVVAALKKVYRDKKVSVSITMPQHLTFRGDKGDLLEILGNLIDNAFKYGGDTIRITGATQSSQKLVITVEDNGPGVNSEHYAQLLKRGERADTSKPGQGIGLSVVADIVSGYRGGIELTRAPLGGLSVTVQL</sequence>
<accession>A0A9E8HJA8</accession>
<evidence type="ECO:0000259" key="12">
    <source>
        <dbReference type="PROSITE" id="PS50109"/>
    </source>
</evidence>
<dbReference type="EMBL" id="CP101527">
    <property type="protein sequence ID" value="UZW73743.1"/>
    <property type="molecule type" value="Genomic_DNA"/>
</dbReference>
<dbReference type="PROSITE" id="PS50109">
    <property type="entry name" value="HIS_KIN"/>
    <property type="match status" value="1"/>
</dbReference>
<dbReference type="InterPro" id="IPR004358">
    <property type="entry name" value="Sig_transdc_His_kin-like_C"/>
</dbReference>
<evidence type="ECO:0000256" key="6">
    <source>
        <dbReference type="ARBA" id="ARBA00022692"/>
    </source>
</evidence>
<dbReference type="InterPro" id="IPR036097">
    <property type="entry name" value="HisK_dim/P_sf"/>
</dbReference>
<evidence type="ECO:0000256" key="9">
    <source>
        <dbReference type="ARBA" id="ARBA00023012"/>
    </source>
</evidence>
<evidence type="ECO:0000313" key="15">
    <source>
        <dbReference type="Proteomes" id="UP001164472"/>
    </source>
</evidence>
<dbReference type="InterPro" id="IPR003660">
    <property type="entry name" value="HAMP_dom"/>
</dbReference>
<evidence type="ECO:0000256" key="10">
    <source>
        <dbReference type="ARBA" id="ARBA00023136"/>
    </source>
</evidence>